<comment type="caution">
    <text evidence="1">The sequence shown here is derived from an EMBL/GenBank/DDBJ whole genome shotgun (WGS) entry which is preliminary data.</text>
</comment>
<gene>
    <name evidence="1" type="ORF">NUW58_g5880</name>
</gene>
<proteinExistence type="predicted"/>
<evidence type="ECO:0000313" key="2">
    <source>
        <dbReference type="Proteomes" id="UP001143856"/>
    </source>
</evidence>
<accession>A0ACC1P1Z8</accession>
<reference evidence="1" key="1">
    <citation type="submission" date="2022-10" db="EMBL/GenBank/DDBJ databases">
        <title>Genome Sequence of Xylaria curta.</title>
        <authorList>
            <person name="Buettner E."/>
        </authorList>
    </citation>
    <scope>NUCLEOTIDE SEQUENCE</scope>
    <source>
        <strain evidence="1">Babe10</strain>
    </source>
</reference>
<dbReference type="EMBL" id="JAPDGR010001227">
    <property type="protein sequence ID" value="KAJ2984782.1"/>
    <property type="molecule type" value="Genomic_DNA"/>
</dbReference>
<dbReference type="Proteomes" id="UP001143856">
    <property type="component" value="Unassembled WGS sequence"/>
</dbReference>
<name>A0ACC1P1Z8_9PEZI</name>
<evidence type="ECO:0000313" key="1">
    <source>
        <dbReference type="EMBL" id="KAJ2984782.1"/>
    </source>
</evidence>
<organism evidence="1 2">
    <name type="scientific">Xylaria curta</name>
    <dbReference type="NCBI Taxonomy" id="42375"/>
    <lineage>
        <taxon>Eukaryota</taxon>
        <taxon>Fungi</taxon>
        <taxon>Dikarya</taxon>
        <taxon>Ascomycota</taxon>
        <taxon>Pezizomycotina</taxon>
        <taxon>Sordariomycetes</taxon>
        <taxon>Xylariomycetidae</taxon>
        <taxon>Xylariales</taxon>
        <taxon>Xylariaceae</taxon>
        <taxon>Xylaria</taxon>
    </lineage>
</organism>
<keyword evidence="2" id="KW-1185">Reference proteome</keyword>
<protein>
    <submittedName>
        <fullName evidence="1">Uncharacterized protein</fullName>
    </submittedName>
</protein>
<sequence>MKPRRYHGLRRPKLRQSWNKYNLFNLSRARDPRIESNDNSTFFQQKWIAKGMLRTYHGEHIVERKWERMFSRRLLSVASMDAKYMAKNDGSELAAGRGSGKEQPPRWDRARTDVPIMTPYMQMTFAPMERRLDIAVFRAMFASSARQARQFCVHGAVKVNGKVVPYPAYRLNPGDMFQVDPERVLYATGLPKLPPKESKQPESLARENEATEEAPAEEAETAAAEKDSQLETVETQQDPDTTDAPEPAPVNMKPTRKQIQDLTAQAKEILKDGALSVGQKKGLRSFIKNVRPLLARAGRPNASPSEIANQLSTLVAELDLGVGRENNDSTEEAASSDPIASLSEVELRRLEERMEEHMREERENPYDPSKPYVTPWRPRNYMAPFAFIPKYLEVNQNICSAVYLRHPVARKGTAEVPTPYPSTISQLAFNWYLRRR</sequence>